<dbReference type="Gene3D" id="3.40.50.1820">
    <property type="entry name" value="alpha/beta hydrolase"/>
    <property type="match status" value="1"/>
</dbReference>
<name>A0ABQ3JAN5_9PSEU</name>
<dbReference type="InterPro" id="IPR002918">
    <property type="entry name" value="Lipase_EstA/Esterase_EstB"/>
</dbReference>
<gene>
    <name evidence="2" type="ORF">GCM10017786_57820</name>
</gene>
<comment type="caution">
    <text evidence="2">The sequence shown here is derived from an EMBL/GenBank/DDBJ whole genome shotgun (WGS) entry which is preliminary data.</text>
</comment>
<dbReference type="SUPFAM" id="SSF53474">
    <property type="entry name" value="alpha/beta-Hydrolases"/>
    <property type="match status" value="1"/>
</dbReference>
<keyword evidence="3" id="KW-1185">Reference proteome</keyword>
<dbReference type="PANTHER" id="PTHR37574:SF1">
    <property type="entry name" value="LIPASE B"/>
    <property type="match status" value="1"/>
</dbReference>
<dbReference type="PANTHER" id="PTHR37574">
    <property type="entry name" value="LIPASE B"/>
    <property type="match status" value="1"/>
</dbReference>
<dbReference type="EMBL" id="BNAU01000007">
    <property type="protein sequence ID" value="GHF16374.1"/>
    <property type="molecule type" value="Genomic_DNA"/>
</dbReference>
<organism evidence="2 3">
    <name type="scientific">Amycolatopsis deserti</name>
    <dbReference type="NCBI Taxonomy" id="185696"/>
    <lineage>
        <taxon>Bacteria</taxon>
        <taxon>Bacillati</taxon>
        <taxon>Actinomycetota</taxon>
        <taxon>Actinomycetes</taxon>
        <taxon>Pseudonocardiales</taxon>
        <taxon>Pseudonocardiaceae</taxon>
        <taxon>Amycolatopsis</taxon>
    </lineage>
</organism>
<evidence type="ECO:0008006" key="4">
    <source>
        <dbReference type="Google" id="ProtNLM"/>
    </source>
</evidence>
<evidence type="ECO:0000313" key="3">
    <source>
        <dbReference type="Proteomes" id="UP000605897"/>
    </source>
</evidence>
<dbReference type="Pfam" id="PF01674">
    <property type="entry name" value="Lipase_2"/>
    <property type="match status" value="1"/>
</dbReference>
<dbReference type="InterPro" id="IPR029058">
    <property type="entry name" value="AB_hydrolase_fold"/>
</dbReference>
<evidence type="ECO:0000256" key="1">
    <source>
        <dbReference type="SAM" id="SignalP"/>
    </source>
</evidence>
<feature type="chain" id="PRO_5045512650" description="Lipase" evidence="1">
    <location>
        <begin position="24"/>
        <end position="322"/>
    </location>
</feature>
<reference evidence="3" key="1">
    <citation type="journal article" date="2019" name="Int. J. Syst. Evol. Microbiol.">
        <title>The Global Catalogue of Microorganisms (GCM) 10K type strain sequencing project: providing services to taxonomists for standard genome sequencing and annotation.</title>
        <authorList>
            <consortium name="The Broad Institute Genomics Platform"/>
            <consortium name="The Broad Institute Genome Sequencing Center for Infectious Disease"/>
            <person name="Wu L."/>
            <person name="Ma J."/>
        </authorList>
    </citation>
    <scope>NUCLEOTIDE SEQUENCE [LARGE SCALE GENOMIC DNA]</scope>
    <source>
        <strain evidence="3">CGMCC 4.7677</strain>
    </source>
</reference>
<dbReference type="InterPro" id="IPR053228">
    <property type="entry name" value="Stereospecific_Lipase"/>
</dbReference>
<proteinExistence type="predicted"/>
<accession>A0ABQ3JAN5</accession>
<feature type="signal peptide" evidence="1">
    <location>
        <begin position="1"/>
        <end position="23"/>
    </location>
</feature>
<evidence type="ECO:0000313" key="2">
    <source>
        <dbReference type="EMBL" id="GHF16374.1"/>
    </source>
</evidence>
<sequence length="322" mass="33426">MKRSLFALLVLVGSVLAPASAAAAADGPPLRVPEATLDAAIACSGDVAGSGHNPILLVAGTTLTPEVFAWNYALALTALGRPFCTVALPDNGMADIQVAAEYVVHAIRTVSAAAGRDVDIVGHSQGGMIPRWALKYWPDTRSRVGDVIGLAPSNHGTVVAHAVCLPGCAPAFWQQRSGSAFLTALNSGAETWAGIDYTNVYTILDEVVAPNLDDYGSSSLHTGRGRISNVGLQEVCPAHVADHLTTGTTDGVAFALVVDALTHDGPADPARLPADVCTRLLMPGVDPVFLAVNEARMATVVATQVALYPHVPAEPRLAEYAR</sequence>
<dbReference type="RefSeq" id="WP_191247763.1">
    <property type="nucleotide sequence ID" value="NZ_BNAU01000007.1"/>
</dbReference>
<protein>
    <recommendedName>
        <fullName evidence="4">Lipase</fullName>
    </recommendedName>
</protein>
<dbReference type="Proteomes" id="UP000605897">
    <property type="component" value="Unassembled WGS sequence"/>
</dbReference>
<keyword evidence="1" id="KW-0732">Signal</keyword>